<protein>
    <submittedName>
        <fullName evidence="1">Uncharacterized protein</fullName>
    </submittedName>
</protein>
<dbReference type="Proteomes" id="UP000198243">
    <property type="component" value="Chromosome I"/>
</dbReference>
<organism evidence="1 2">
    <name type="scientific">Micromonospora coriariae</name>
    <dbReference type="NCBI Taxonomy" id="285665"/>
    <lineage>
        <taxon>Bacteria</taxon>
        <taxon>Bacillati</taxon>
        <taxon>Actinomycetota</taxon>
        <taxon>Actinomycetes</taxon>
        <taxon>Micromonosporales</taxon>
        <taxon>Micromonosporaceae</taxon>
        <taxon>Micromonospora</taxon>
    </lineage>
</organism>
<dbReference type="RefSeq" id="WP_089019799.1">
    <property type="nucleotide sequence ID" value="NZ_LT607412.1"/>
</dbReference>
<evidence type="ECO:0000313" key="2">
    <source>
        <dbReference type="Proteomes" id="UP000198243"/>
    </source>
</evidence>
<sequence length="106" mass="11596">MRDDEPAAGPLPYVEVTDEAYAARAAAGFTVREFEFAVQLSGRCPRCDHSTTSTLVDELYRREASVAAPDPGYRTVLCECDADHPSRPAGLRGCGAYWTLRLEVEA</sequence>
<keyword evidence="2" id="KW-1185">Reference proteome</keyword>
<name>A0A1C4WXQ0_9ACTN</name>
<reference evidence="2" key="1">
    <citation type="submission" date="2016-06" db="EMBL/GenBank/DDBJ databases">
        <authorList>
            <person name="Varghese N."/>
            <person name="Submissions Spin"/>
        </authorList>
    </citation>
    <scope>NUCLEOTIDE SEQUENCE [LARGE SCALE GENOMIC DNA]</scope>
    <source>
        <strain evidence="2">DSM 44875</strain>
    </source>
</reference>
<accession>A0A1C4WXQ0</accession>
<dbReference type="AlphaFoldDB" id="A0A1C4WXQ0"/>
<dbReference type="EMBL" id="LT607412">
    <property type="protein sequence ID" value="SCF00963.1"/>
    <property type="molecule type" value="Genomic_DNA"/>
</dbReference>
<proteinExistence type="predicted"/>
<evidence type="ECO:0000313" key="1">
    <source>
        <dbReference type="EMBL" id="SCF00963.1"/>
    </source>
</evidence>
<dbReference type="OrthoDB" id="5194016at2"/>
<gene>
    <name evidence="1" type="ORF">GA0070607_4353</name>
</gene>